<accession>A0A7T2S4E7</accession>
<sequence>MTTSGNGASDGYEYSRNSKGDGWVIHQVVVKPDESYQINKRATKKANGFPQPGTHANAPGIITPKTETYQGSAPAQQKTEPKPGLPPLSDWEKGIDGLKNYVDGVPREKIRGETSAILTELGDYGSGRSIPGGGPEQYARREQLKVALELFKERASKESIDPKEVPELGSYARNQLTTVFAASLSGAFIRRRGKGKSDKNCAC</sequence>
<protein>
    <submittedName>
        <fullName evidence="2">Uncharacterized protein</fullName>
    </submittedName>
</protein>
<dbReference type="AlphaFoldDB" id="A0A7T2S4E7"/>
<evidence type="ECO:0000313" key="3">
    <source>
        <dbReference type="Proteomes" id="UP000594778"/>
    </source>
</evidence>
<gene>
    <name evidence="2" type="ORF">I6G66_00900</name>
</gene>
<name>A0A7T2S4E7_DELAC</name>
<proteinExistence type="predicted"/>
<dbReference type="EMBL" id="CP065668">
    <property type="protein sequence ID" value="QPS08664.1"/>
    <property type="molecule type" value="Genomic_DNA"/>
</dbReference>
<feature type="compositionally biased region" description="Polar residues" evidence="1">
    <location>
        <begin position="65"/>
        <end position="78"/>
    </location>
</feature>
<dbReference type="Proteomes" id="UP000594778">
    <property type="component" value="Chromosome"/>
</dbReference>
<reference evidence="2 3" key="1">
    <citation type="submission" date="2020-12" db="EMBL/GenBank/DDBJ databases">
        <title>FDA dAtabase for Regulatory Grade micrObial Sequences (FDA-ARGOS): Supporting development and validation of Infectious Disease Dx tests.</title>
        <authorList>
            <person name="Sproer C."/>
            <person name="Gronow S."/>
            <person name="Severitt S."/>
            <person name="Schroder I."/>
            <person name="Tallon L."/>
            <person name="Sadzewicz L."/>
            <person name="Zhao X."/>
            <person name="Boylan J."/>
            <person name="Ott S."/>
            <person name="Bowen H."/>
            <person name="Vavikolanu K."/>
            <person name="Mehta A."/>
            <person name="Aluvathingal J."/>
            <person name="Nadendla S."/>
            <person name="Lowell S."/>
            <person name="Myers T."/>
            <person name="Yan Y."/>
            <person name="Sichtig H."/>
        </authorList>
    </citation>
    <scope>NUCLEOTIDE SEQUENCE [LARGE SCALE GENOMIC DNA]</scope>
    <source>
        <strain evidence="2 3">FDAARGOS_909</strain>
    </source>
</reference>
<organism evidence="2 3">
    <name type="scientific">Delftia acidovorans</name>
    <name type="common">Pseudomonas acidovorans</name>
    <name type="synonym">Comamonas acidovorans</name>
    <dbReference type="NCBI Taxonomy" id="80866"/>
    <lineage>
        <taxon>Bacteria</taxon>
        <taxon>Pseudomonadati</taxon>
        <taxon>Pseudomonadota</taxon>
        <taxon>Betaproteobacteria</taxon>
        <taxon>Burkholderiales</taxon>
        <taxon>Comamonadaceae</taxon>
        <taxon>Delftia</taxon>
    </lineage>
</organism>
<evidence type="ECO:0000313" key="2">
    <source>
        <dbReference type="EMBL" id="QPS08664.1"/>
    </source>
</evidence>
<feature type="region of interest" description="Disordered" evidence="1">
    <location>
        <begin position="39"/>
        <end position="92"/>
    </location>
</feature>
<evidence type="ECO:0000256" key="1">
    <source>
        <dbReference type="SAM" id="MobiDB-lite"/>
    </source>
</evidence>
<dbReference type="RefSeq" id="WP_197955903.1">
    <property type="nucleotide sequence ID" value="NZ_CP065668.1"/>
</dbReference>